<feature type="domain" description="NADP-dependent oxidoreductase" evidence="4">
    <location>
        <begin position="58"/>
        <end position="315"/>
    </location>
</feature>
<dbReference type="EMBL" id="CAUYUJ010017515">
    <property type="protein sequence ID" value="CAK0875451.1"/>
    <property type="molecule type" value="Genomic_DNA"/>
</dbReference>
<dbReference type="InterPro" id="IPR020471">
    <property type="entry name" value="AKR"/>
</dbReference>
<evidence type="ECO:0000256" key="3">
    <source>
        <dbReference type="ARBA" id="ARBA00023002"/>
    </source>
</evidence>
<keyword evidence="6" id="KW-1185">Reference proteome</keyword>
<dbReference type="PRINTS" id="PR00069">
    <property type="entry name" value="ALDKETRDTASE"/>
</dbReference>
<dbReference type="PROSITE" id="PS00062">
    <property type="entry name" value="ALDOKETO_REDUCTASE_2"/>
    <property type="match status" value="1"/>
</dbReference>
<dbReference type="CDD" id="cd19071">
    <property type="entry name" value="AKR_AKR1-5-like"/>
    <property type="match status" value="1"/>
</dbReference>
<dbReference type="Proteomes" id="UP001189429">
    <property type="component" value="Unassembled WGS sequence"/>
</dbReference>
<dbReference type="PANTHER" id="PTHR43827:SF3">
    <property type="entry name" value="NADP-DEPENDENT OXIDOREDUCTASE DOMAIN-CONTAINING PROTEIN"/>
    <property type="match status" value="1"/>
</dbReference>
<organism evidence="5 6">
    <name type="scientific">Prorocentrum cordatum</name>
    <dbReference type="NCBI Taxonomy" id="2364126"/>
    <lineage>
        <taxon>Eukaryota</taxon>
        <taxon>Sar</taxon>
        <taxon>Alveolata</taxon>
        <taxon>Dinophyceae</taxon>
        <taxon>Prorocentrales</taxon>
        <taxon>Prorocentraceae</taxon>
        <taxon>Prorocentrum</taxon>
    </lineage>
</organism>
<dbReference type="Gene3D" id="3.20.20.100">
    <property type="entry name" value="NADP-dependent oxidoreductase domain"/>
    <property type="match status" value="1"/>
</dbReference>
<dbReference type="SUPFAM" id="SSF51430">
    <property type="entry name" value="NAD(P)-linked oxidoreductase"/>
    <property type="match status" value="1"/>
</dbReference>
<name>A0ABN9VT87_9DINO</name>
<dbReference type="PIRSF" id="PIRSF000097">
    <property type="entry name" value="AKR"/>
    <property type="match status" value="1"/>
</dbReference>
<evidence type="ECO:0000313" key="6">
    <source>
        <dbReference type="Proteomes" id="UP001189429"/>
    </source>
</evidence>
<gene>
    <name evidence="5" type="ORF">PCOR1329_LOCUS60127</name>
</gene>
<evidence type="ECO:0000259" key="4">
    <source>
        <dbReference type="Pfam" id="PF00248"/>
    </source>
</evidence>
<comment type="similarity">
    <text evidence="1">Belongs to the aldo/keto reductase family.</text>
</comment>
<accession>A0ABN9VT87</accession>
<evidence type="ECO:0000256" key="2">
    <source>
        <dbReference type="ARBA" id="ARBA00022857"/>
    </source>
</evidence>
<dbReference type="InterPro" id="IPR018170">
    <property type="entry name" value="Aldo/ket_reductase_CS"/>
</dbReference>
<dbReference type="Pfam" id="PF00248">
    <property type="entry name" value="Aldo_ket_red"/>
    <property type="match status" value="1"/>
</dbReference>
<dbReference type="PANTHER" id="PTHR43827">
    <property type="entry name" value="2,5-DIKETO-D-GLUCONIC ACID REDUCTASE"/>
    <property type="match status" value="1"/>
</dbReference>
<dbReference type="InterPro" id="IPR023210">
    <property type="entry name" value="NADP_OxRdtase_dom"/>
</dbReference>
<keyword evidence="3" id="KW-0560">Oxidoreductase</keyword>
<dbReference type="InterPro" id="IPR036812">
    <property type="entry name" value="NAD(P)_OxRdtase_dom_sf"/>
</dbReference>
<keyword evidence="2" id="KW-0521">NADP</keyword>
<sequence length="332" mass="36394">MGGHLPATIFGSYSDPGIDDMAAGAVPEARPAGELFLQMPSGARMPANGIGMCCRPLAYNPESVRRTVLWFLLQGGRHIDDADAYWNHQAVGGAMREAEALGVPRSEVFLTTKLLPSFFGSESVNATVHRFLAELGADYIDLVLMHAPSHPLGRFGECKGKSWKVCRQETWQALSALRDSGKIRDIGVSNFNVRQMDEIRLLNSAPIAANQIMFHPWADQWQRDAVQYCHKHGIAVTAYSSLGGFLEKARPETVVTLKGIADAKGKTISLVLLRWALQKNVSVIPGTSNPRHMRENLGVYGFELTGDEVARLDALHSDPNALKLFGMPEDQT</sequence>
<proteinExistence type="inferred from homology"/>
<evidence type="ECO:0000313" key="5">
    <source>
        <dbReference type="EMBL" id="CAK0875451.1"/>
    </source>
</evidence>
<comment type="caution">
    <text evidence="5">The sequence shown here is derived from an EMBL/GenBank/DDBJ whole genome shotgun (WGS) entry which is preliminary data.</text>
</comment>
<reference evidence="5" key="1">
    <citation type="submission" date="2023-10" db="EMBL/GenBank/DDBJ databases">
        <authorList>
            <person name="Chen Y."/>
            <person name="Shah S."/>
            <person name="Dougan E. K."/>
            <person name="Thang M."/>
            <person name="Chan C."/>
        </authorList>
    </citation>
    <scope>NUCLEOTIDE SEQUENCE [LARGE SCALE GENOMIC DNA]</scope>
</reference>
<evidence type="ECO:0000256" key="1">
    <source>
        <dbReference type="ARBA" id="ARBA00007905"/>
    </source>
</evidence>
<protein>
    <recommendedName>
        <fullName evidence="4">NADP-dependent oxidoreductase domain-containing protein</fullName>
    </recommendedName>
</protein>